<organism evidence="1 2">
    <name type="scientific">Micromonospora mirobrigensis</name>
    <dbReference type="NCBI Taxonomy" id="262898"/>
    <lineage>
        <taxon>Bacteria</taxon>
        <taxon>Bacillati</taxon>
        <taxon>Actinomycetota</taxon>
        <taxon>Actinomycetes</taxon>
        <taxon>Micromonosporales</taxon>
        <taxon>Micromonosporaceae</taxon>
        <taxon>Micromonospora</taxon>
    </lineage>
</organism>
<protein>
    <submittedName>
        <fullName evidence="1">Uncharacterized protein</fullName>
    </submittedName>
</protein>
<accession>A0A1C4WDR1</accession>
<dbReference type="AlphaFoldDB" id="A0A1C4WDR1"/>
<dbReference type="Proteomes" id="UP000199504">
    <property type="component" value="Unassembled WGS sequence"/>
</dbReference>
<proteinExistence type="predicted"/>
<name>A0A1C4WDR1_9ACTN</name>
<reference evidence="2" key="1">
    <citation type="submission" date="2016-06" db="EMBL/GenBank/DDBJ databases">
        <authorList>
            <person name="Varghese N."/>
            <person name="Submissions Spin"/>
        </authorList>
    </citation>
    <scope>NUCLEOTIDE SEQUENCE [LARGE SCALE GENOMIC DNA]</scope>
    <source>
        <strain evidence="2">DSM 44830</strain>
    </source>
</reference>
<dbReference type="EMBL" id="FMCX01000002">
    <property type="protein sequence ID" value="SCE94376.1"/>
    <property type="molecule type" value="Genomic_DNA"/>
</dbReference>
<sequence length="148" mass="15935">MARRAGNIPVTCALLVSVTRKWESVMSDASTALGVRLYPDLAEHDGLAAALTECADRHGISIGRVTGPETGPGRYAHAEIACERGVIRIRVAREARYFMVDISEGGRARAYGDACDLLPIAELAQAWCGGTELPELAGRFSFLKCKKD</sequence>
<evidence type="ECO:0000313" key="2">
    <source>
        <dbReference type="Proteomes" id="UP000199504"/>
    </source>
</evidence>
<gene>
    <name evidence="1" type="ORF">GA0070564_102194</name>
</gene>
<keyword evidence="2" id="KW-1185">Reference proteome</keyword>
<evidence type="ECO:0000313" key="1">
    <source>
        <dbReference type="EMBL" id="SCE94376.1"/>
    </source>
</evidence>